<keyword evidence="2" id="KW-0472">Membrane</keyword>
<dbReference type="GeneID" id="20224544"/>
<evidence type="ECO:0000256" key="1">
    <source>
        <dbReference type="SAM" id="MobiDB-lite"/>
    </source>
</evidence>
<evidence type="ECO:0000256" key="3">
    <source>
        <dbReference type="SAM" id="SignalP"/>
    </source>
</evidence>
<dbReference type="OrthoDB" id="301415at2759"/>
<dbReference type="InParanoid" id="F0Y834"/>
<feature type="chain" id="PRO_5003264456" evidence="3">
    <location>
        <begin position="17"/>
        <end position="296"/>
    </location>
</feature>
<dbReference type="KEGG" id="aaf:AURANDRAFT_63868"/>
<sequence length="296" mass="30241">MGRLVWAAAALAAARAAPTLAPSRTPAPTAAPSPDATCASICAAASCDAYNAKYCELAASAHGCDCDGCRCAGATAAPSWACAGTCAGLFCSSYDAATCGLARGAGCECDGCACDDDDDTSAAPPPFLVAVIAVLAVLAVLLPLGAYAFATERAAAAKCPREPPPKDVELGHLPDMSEAKVPEEIFLLPAAGRKERKSSFASDASAAQLAKERRPSLSDVLGVPPRGRVECEDGRLVADDAADAPGLDDANAPLATLSDAGLRRLCETLGLDQGGKRERNSQLQRLRSRPFSTRFG</sequence>
<feature type="signal peptide" evidence="3">
    <location>
        <begin position="1"/>
        <end position="16"/>
    </location>
</feature>
<dbReference type="AlphaFoldDB" id="F0Y834"/>
<evidence type="ECO:0000256" key="2">
    <source>
        <dbReference type="SAM" id="Phobius"/>
    </source>
</evidence>
<feature type="transmembrane region" description="Helical" evidence="2">
    <location>
        <begin position="127"/>
        <end position="150"/>
    </location>
</feature>
<keyword evidence="2" id="KW-0812">Transmembrane</keyword>
<organism evidence="5">
    <name type="scientific">Aureococcus anophagefferens</name>
    <name type="common">Harmful bloom alga</name>
    <dbReference type="NCBI Taxonomy" id="44056"/>
    <lineage>
        <taxon>Eukaryota</taxon>
        <taxon>Sar</taxon>
        <taxon>Stramenopiles</taxon>
        <taxon>Ochrophyta</taxon>
        <taxon>Pelagophyceae</taxon>
        <taxon>Pelagomonadales</taxon>
        <taxon>Pelagomonadaceae</taxon>
        <taxon>Aureococcus</taxon>
    </lineage>
</organism>
<reference evidence="4 5" key="1">
    <citation type="journal article" date="2011" name="Proc. Natl. Acad. Sci. U.S.A.">
        <title>Niche of harmful alga Aureococcus anophagefferens revealed through ecogenomics.</title>
        <authorList>
            <person name="Gobler C.J."/>
            <person name="Berry D.L."/>
            <person name="Dyhrman S.T."/>
            <person name="Wilhelm S.W."/>
            <person name="Salamov A."/>
            <person name="Lobanov A.V."/>
            <person name="Zhang Y."/>
            <person name="Collier J.L."/>
            <person name="Wurch L.L."/>
            <person name="Kustka A.B."/>
            <person name="Dill B.D."/>
            <person name="Shah M."/>
            <person name="VerBerkmoes N.C."/>
            <person name="Kuo A."/>
            <person name="Terry A."/>
            <person name="Pangilinan J."/>
            <person name="Lindquist E.A."/>
            <person name="Lucas S."/>
            <person name="Paulsen I.T."/>
            <person name="Hattenrath-Lehmann T.K."/>
            <person name="Talmage S.C."/>
            <person name="Walker E.A."/>
            <person name="Koch F."/>
            <person name="Burson A.M."/>
            <person name="Marcoval M.A."/>
            <person name="Tang Y.Z."/>
            <person name="Lecleir G.R."/>
            <person name="Coyne K.J."/>
            <person name="Berg G.M."/>
            <person name="Bertrand E.M."/>
            <person name="Saito M.A."/>
            <person name="Gladyshev V.N."/>
            <person name="Grigoriev I.V."/>
        </authorList>
    </citation>
    <scope>NUCLEOTIDE SEQUENCE [LARGE SCALE GENOMIC DNA]</scope>
    <source>
        <strain evidence="5">CCMP 1984</strain>
    </source>
</reference>
<dbReference type="Proteomes" id="UP000002729">
    <property type="component" value="Unassembled WGS sequence"/>
</dbReference>
<evidence type="ECO:0000313" key="5">
    <source>
        <dbReference type="Proteomes" id="UP000002729"/>
    </source>
</evidence>
<accession>F0Y834</accession>
<keyword evidence="3" id="KW-0732">Signal</keyword>
<dbReference type="EMBL" id="GL833127">
    <property type="protein sequence ID" value="EGB08784.1"/>
    <property type="molecule type" value="Genomic_DNA"/>
</dbReference>
<name>F0Y834_AURAN</name>
<gene>
    <name evidence="4" type="ORF">AURANDRAFT_63868</name>
</gene>
<feature type="region of interest" description="Disordered" evidence="1">
    <location>
        <begin position="273"/>
        <end position="296"/>
    </location>
</feature>
<proteinExistence type="predicted"/>
<dbReference type="RefSeq" id="XP_009036767.1">
    <property type="nucleotide sequence ID" value="XM_009038519.1"/>
</dbReference>
<keyword evidence="5" id="KW-1185">Reference proteome</keyword>
<evidence type="ECO:0000313" key="4">
    <source>
        <dbReference type="EMBL" id="EGB08784.1"/>
    </source>
</evidence>
<protein>
    <submittedName>
        <fullName evidence="4">Expressed protein</fullName>
    </submittedName>
</protein>
<keyword evidence="2" id="KW-1133">Transmembrane helix</keyword>